<dbReference type="GO" id="GO:0016491">
    <property type="term" value="F:oxidoreductase activity"/>
    <property type="evidence" value="ECO:0007669"/>
    <property type="project" value="InterPro"/>
</dbReference>
<organism evidence="4 5">
    <name type="scientific">Companilactobacillus kimchiensis</name>
    <dbReference type="NCBI Taxonomy" id="993692"/>
    <lineage>
        <taxon>Bacteria</taxon>
        <taxon>Bacillati</taxon>
        <taxon>Bacillota</taxon>
        <taxon>Bacilli</taxon>
        <taxon>Lactobacillales</taxon>
        <taxon>Lactobacillaceae</taxon>
        <taxon>Companilactobacillus</taxon>
    </lineage>
</organism>
<dbReference type="AlphaFoldDB" id="A0A0R2LFW8"/>
<feature type="domain" description="NADPH-dependent FMN reductase-like" evidence="3">
    <location>
        <begin position="4"/>
        <end position="121"/>
    </location>
</feature>
<evidence type="ECO:0000313" key="4">
    <source>
        <dbReference type="EMBL" id="KRO00718.1"/>
    </source>
</evidence>
<proteinExistence type="predicted"/>
<keyword evidence="2" id="KW-0288">FMN</keyword>
<evidence type="ECO:0000256" key="1">
    <source>
        <dbReference type="ARBA" id="ARBA00022630"/>
    </source>
</evidence>
<dbReference type="InterPro" id="IPR005025">
    <property type="entry name" value="FMN_Rdtase-like_dom"/>
</dbReference>
<dbReference type="PANTHER" id="PTHR43278">
    <property type="entry name" value="NAD(P)H-DEPENDENT FMN-CONTAINING OXIDOREDUCTASE YWQN-RELATED"/>
    <property type="match status" value="1"/>
</dbReference>
<sequence>MAKKITVLTGSPHLNGTSSKLADAFINGVTDQSELFRFDAGLNADQVHFLKLDENETTIHDDDIISKEVMPKIIDADVLVLCTSLYYYGINAELKTVIDRFYEYNHELKDDKDVYILISGYDAGEIDSPAYRSLTGYFDQLCKYMRWNLRGEVLASDSWNPSKLNQHITEVAELGKNIK</sequence>
<evidence type="ECO:0000256" key="2">
    <source>
        <dbReference type="ARBA" id="ARBA00022643"/>
    </source>
</evidence>
<keyword evidence="5" id="KW-1185">Reference proteome</keyword>
<dbReference type="PANTHER" id="PTHR43278:SF4">
    <property type="entry name" value="NAD(P)H-DEPENDENT FMN-CONTAINING OXIDOREDUCTASE YWQN-RELATED"/>
    <property type="match status" value="1"/>
</dbReference>
<evidence type="ECO:0000259" key="3">
    <source>
        <dbReference type="Pfam" id="PF03358"/>
    </source>
</evidence>
<dbReference type="Pfam" id="PF03358">
    <property type="entry name" value="FMN_red"/>
    <property type="match status" value="1"/>
</dbReference>
<dbReference type="STRING" id="993692.IV57_GL000036"/>
<dbReference type="InterPro" id="IPR029039">
    <property type="entry name" value="Flavoprotein-like_sf"/>
</dbReference>
<dbReference type="SUPFAM" id="SSF52218">
    <property type="entry name" value="Flavoproteins"/>
    <property type="match status" value="1"/>
</dbReference>
<dbReference type="Gene3D" id="3.40.50.360">
    <property type="match status" value="1"/>
</dbReference>
<keyword evidence="1" id="KW-0285">Flavoprotein</keyword>
<dbReference type="InterPro" id="IPR051796">
    <property type="entry name" value="ISF_SsuE-like"/>
</dbReference>
<dbReference type="OrthoDB" id="9805976at2"/>
<evidence type="ECO:0000313" key="5">
    <source>
        <dbReference type="Proteomes" id="UP000051006"/>
    </source>
</evidence>
<accession>A0A0R2LFW8</accession>
<reference evidence="4 5" key="1">
    <citation type="journal article" date="2015" name="Genome Announc.">
        <title>Expanding the biotechnology potential of lactobacilli through comparative genomics of 213 strains and associated genera.</title>
        <authorList>
            <person name="Sun Z."/>
            <person name="Harris H.M."/>
            <person name="McCann A."/>
            <person name="Guo C."/>
            <person name="Argimon S."/>
            <person name="Zhang W."/>
            <person name="Yang X."/>
            <person name="Jeffery I.B."/>
            <person name="Cooney J.C."/>
            <person name="Kagawa T.F."/>
            <person name="Liu W."/>
            <person name="Song Y."/>
            <person name="Salvetti E."/>
            <person name="Wrobel A."/>
            <person name="Rasinkangas P."/>
            <person name="Parkhill J."/>
            <person name="Rea M.C."/>
            <person name="O'Sullivan O."/>
            <person name="Ritari J."/>
            <person name="Douillard F.P."/>
            <person name="Paul Ross R."/>
            <person name="Yang R."/>
            <person name="Briner A.E."/>
            <person name="Felis G.E."/>
            <person name="de Vos W.M."/>
            <person name="Barrangou R."/>
            <person name="Klaenhammer T.R."/>
            <person name="Caufield P.W."/>
            <person name="Cui Y."/>
            <person name="Zhang H."/>
            <person name="O'Toole P.W."/>
        </authorList>
    </citation>
    <scope>NUCLEOTIDE SEQUENCE [LARGE SCALE GENOMIC DNA]</scope>
    <source>
        <strain evidence="4 5">DSM 24716</strain>
    </source>
</reference>
<dbReference type="EMBL" id="JQCF01000001">
    <property type="protein sequence ID" value="KRO00718.1"/>
    <property type="molecule type" value="Genomic_DNA"/>
</dbReference>
<dbReference type="RefSeq" id="WP_057879462.1">
    <property type="nucleotide sequence ID" value="NZ_JQCF01000001.1"/>
</dbReference>
<gene>
    <name evidence="4" type="ORF">IV57_GL000036</name>
</gene>
<protein>
    <recommendedName>
        <fullName evidence="3">NADPH-dependent FMN reductase-like domain-containing protein</fullName>
    </recommendedName>
</protein>
<name>A0A0R2LFW8_9LACO</name>
<dbReference type="Proteomes" id="UP000051006">
    <property type="component" value="Unassembled WGS sequence"/>
</dbReference>
<comment type="caution">
    <text evidence="4">The sequence shown here is derived from an EMBL/GenBank/DDBJ whole genome shotgun (WGS) entry which is preliminary data.</text>
</comment>
<dbReference type="PATRIC" id="fig|993692.3.peg.35"/>